<dbReference type="AlphaFoldDB" id="A0A517YS59"/>
<dbReference type="EMBL" id="CP036425">
    <property type="protein sequence ID" value="QDU33052.1"/>
    <property type="molecule type" value="Genomic_DNA"/>
</dbReference>
<reference evidence="1 2" key="1">
    <citation type="submission" date="2019-02" db="EMBL/GenBank/DDBJ databases">
        <title>Deep-cultivation of Planctomycetes and their phenomic and genomic characterization uncovers novel biology.</title>
        <authorList>
            <person name="Wiegand S."/>
            <person name="Jogler M."/>
            <person name="Boedeker C."/>
            <person name="Pinto D."/>
            <person name="Vollmers J."/>
            <person name="Rivas-Marin E."/>
            <person name="Kohn T."/>
            <person name="Peeters S.H."/>
            <person name="Heuer A."/>
            <person name="Rast P."/>
            <person name="Oberbeckmann S."/>
            <person name="Bunk B."/>
            <person name="Jeske O."/>
            <person name="Meyerdierks A."/>
            <person name="Storesund J.E."/>
            <person name="Kallscheuer N."/>
            <person name="Luecker S."/>
            <person name="Lage O.M."/>
            <person name="Pohl T."/>
            <person name="Merkel B.J."/>
            <person name="Hornburger P."/>
            <person name="Mueller R.-W."/>
            <person name="Bruemmer F."/>
            <person name="Labrenz M."/>
            <person name="Spormann A.M."/>
            <person name="Op den Camp H."/>
            <person name="Overmann J."/>
            <person name="Amann R."/>
            <person name="Jetten M.S.M."/>
            <person name="Mascher T."/>
            <person name="Medema M.H."/>
            <person name="Devos D.P."/>
            <person name="Kaster A.-K."/>
            <person name="Ovreas L."/>
            <person name="Rohde M."/>
            <person name="Galperin M.Y."/>
            <person name="Jogler C."/>
        </authorList>
    </citation>
    <scope>NUCLEOTIDE SEQUENCE [LARGE SCALE GENOMIC DNA]</scope>
    <source>
        <strain evidence="1 2">KS4</strain>
    </source>
</reference>
<organism evidence="1 2">
    <name type="scientific">Poriferisphaera corsica</name>
    <dbReference type="NCBI Taxonomy" id="2528020"/>
    <lineage>
        <taxon>Bacteria</taxon>
        <taxon>Pseudomonadati</taxon>
        <taxon>Planctomycetota</taxon>
        <taxon>Phycisphaerae</taxon>
        <taxon>Phycisphaerales</taxon>
        <taxon>Phycisphaeraceae</taxon>
        <taxon>Poriferisphaera</taxon>
    </lineage>
</organism>
<sequence length="119" mass="13456">MRSTRSIPRLIVLLWIGFAIGCAVTPEDRWYQQREALTTANHIYLAHVPNMSDQQVVHYGKLLQTARASLNQVKEQLPEGGGPFDSTLNTIEQILLKVIAMQSEQDQTVNNKEATHDTR</sequence>
<evidence type="ECO:0008006" key="3">
    <source>
        <dbReference type="Google" id="ProtNLM"/>
    </source>
</evidence>
<accession>A0A517YS59</accession>
<dbReference type="KEGG" id="pcor:KS4_10930"/>
<dbReference type="RefSeq" id="WP_145075551.1">
    <property type="nucleotide sequence ID" value="NZ_CP036425.1"/>
</dbReference>
<gene>
    <name evidence="1" type="ORF">KS4_10930</name>
</gene>
<proteinExistence type="predicted"/>
<evidence type="ECO:0000313" key="2">
    <source>
        <dbReference type="Proteomes" id="UP000317369"/>
    </source>
</evidence>
<dbReference type="PROSITE" id="PS51257">
    <property type="entry name" value="PROKAR_LIPOPROTEIN"/>
    <property type="match status" value="1"/>
</dbReference>
<protein>
    <recommendedName>
        <fullName evidence="3">Lipoprotein</fullName>
    </recommendedName>
</protein>
<dbReference type="Proteomes" id="UP000317369">
    <property type="component" value="Chromosome"/>
</dbReference>
<keyword evidence="2" id="KW-1185">Reference proteome</keyword>
<name>A0A517YS59_9BACT</name>
<evidence type="ECO:0000313" key="1">
    <source>
        <dbReference type="EMBL" id="QDU33052.1"/>
    </source>
</evidence>